<dbReference type="PANTHER" id="PTHR36726:SF5">
    <property type="entry name" value="CLAVATA3_ESR (CLE) GENE FAMILY MEMBER MTCLE11"/>
    <property type="match status" value="1"/>
</dbReference>
<feature type="signal peptide" evidence="2">
    <location>
        <begin position="1"/>
        <end position="25"/>
    </location>
</feature>
<dbReference type="EMBL" id="RXIC02000024">
    <property type="protein sequence ID" value="KAB1209454.1"/>
    <property type="molecule type" value="Genomic_DNA"/>
</dbReference>
<proteinExistence type="predicted"/>
<evidence type="ECO:0000313" key="3">
    <source>
        <dbReference type="EMBL" id="KAB1209454.1"/>
    </source>
</evidence>
<evidence type="ECO:0000256" key="1">
    <source>
        <dbReference type="SAM" id="MobiDB-lite"/>
    </source>
</evidence>
<dbReference type="PANTHER" id="PTHR36726">
    <property type="entry name" value="CLAVATA3/ESR (CLE)-RELATED PROTEIN 45"/>
    <property type="match status" value="1"/>
</dbReference>
<organism evidence="3 4">
    <name type="scientific">Morella rubra</name>
    <name type="common">Chinese bayberry</name>
    <dbReference type="NCBI Taxonomy" id="262757"/>
    <lineage>
        <taxon>Eukaryota</taxon>
        <taxon>Viridiplantae</taxon>
        <taxon>Streptophyta</taxon>
        <taxon>Embryophyta</taxon>
        <taxon>Tracheophyta</taxon>
        <taxon>Spermatophyta</taxon>
        <taxon>Magnoliopsida</taxon>
        <taxon>eudicotyledons</taxon>
        <taxon>Gunneridae</taxon>
        <taxon>Pentapetalae</taxon>
        <taxon>rosids</taxon>
        <taxon>fabids</taxon>
        <taxon>Fagales</taxon>
        <taxon>Myricaceae</taxon>
        <taxon>Morella</taxon>
    </lineage>
</organism>
<name>A0A6A1V9G8_9ROSI</name>
<feature type="region of interest" description="Disordered" evidence="1">
    <location>
        <begin position="75"/>
        <end position="94"/>
    </location>
</feature>
<dbReference type="OrthoDB" id="1702020at2759"/>
<keyword evidence="2" id="KW-0732">Signal</keyword>
<reference evidence="3 4" key="1">
    <citation type="journal article" date="2019" name="Plant Biotechnol. J.">
        <title>The red bayberry genome and genetic basis of sex determination.</title>
        <authorList>
            <person name="Jia H.M."/>
            <person name="Jia H.J."/>
            <person name="Cai Q.L."/>
            <person name="Wang Y."/>
            <person name="Zhao H.B."/>
            <person name="Yang W.F."/>
            <person name="Wang G.Y."/>
            <person name="Li Y.H."/>
            <person name="Zhan D.L."/>
            <person name="Shen Y.T."/>
            <person name="Niu Q.F."/>
            <person name="Chang L."/>
            <person name="Qiu J."/>
            <person name="Zhao L."/>
            <person name="Xie H.B."/>
            <person name="Fu W.Y."/>
            <person name="Jin J."/>
            <person name="Li X.W."/>
            <person name="Jiao Y."/>
            <person name="Zhou C.C."/>
            <person name="Tu T."/>
            <person name="Chai C.Y."/>
            <person name="Gao J.L."/>
            <person name="Fan L.J."/>
            <person name="van de Weg E."/>
            <person name="Wang J.Y."/>
            <person name="Gao Z.S."/>
        </authorList>
    </citation>
    <scope>NUCLEOTIDE SEQUENCE [LARGE SCALE GENOMIC DNA]</scope>
    <source>
        <tissue evidence="3">Leaves</tissue>
    </source>
</reference>
<protein>
    <submittedName>
        <fullName evidence="3">Uncharacterized protein</fullName>
    </submittedName>
</protein>
<dbReference type="Proteomes" id="UP000516437">
    <property type="component" value="Chromosome 6"/>
</dbReference>
<dbReference type="InterPro" id="IPR038821">
    <property type="entry name" value="CLE45-like"/>
</dbReference>
<feature type="chain" id="PRO_5025661603" evidence="2">
    <location>
        <begin position="26"/>
        <end position="94"/>
    </location>
</feature>
<accession>A0A6A1V9G8</accession>
<dbReference type="AlphaFoldDB" id="A0A6A1V9G8"/>
<evidence type="ECO:0000313" key="4">
    <source>
        <dbReference type="Proteomes" id="UP000516437"/>
    </source>
</evidence>
<evidence type="ECO:0000256" key="2">
    <source>
        <dbReference type="SAM" id="SignalP"/>
    </source>
</evidence>
<comment type="caution">
    <text evidence="3">The sequence shown here is derived from an EMBL/GenBank/DDBJ whole genome shotgun (WGS) entry which is preliminary data.</text>
</comment>
<keyword evidence="4" id="KW-1185">Reference proteome</keyword>
<sequence>MGPLTYRGIILIVCAGLLAFQPEEAAGLRRIDLALRWEKAQLPSLKHWRLLKGVAVEDLHTKLNLAPAPSMIFDPNQSNKRRVRQGSDPIHNRC</sequence>
<gene>
    <name evidence="3" type="ORF">CJ030_MR6G023785</name>
</gene>